<dbReference type="GeneTree" id="ENSGT00960000186737"/>
<dbReference type="InterPro" id="IPR013783">
    <property type="entry name" value="Ig-like_fold"/>
</dbReference>
<dbReference type="RefSeq" id="XP_019719246.1">
    <property type="nucleotide sequence ID" value="XM_019863687.1"/>
</dbReference>
<dbReference type="STRING" id="109280.ENSHCOP00000008263"/>
<proteinExistence type="predicted"/>
<evidence type="ECO:0000259" key="2">
    <source>
        <dbReference type="PROSITE" id="PS50835"/>
    </source>
</evidence>
<dbReference type="SUPFAM" id="SSF48726">
    <property type="entry name" value="Immunoglobulin"/>
    <property type="match status" value="2"/>
</dbReference>
<reference evidence="3" key="1">
    <citation type="submission" date="2025-08" db="UniProtKB">
        <authorList>
            <consortium name="Ensembl"/>
        </authorList>
    </citation>
    <scope>IDENTIFICATION</scope>
</reference>
<dbReference type="Proteomes" id="UP000264820">
    <property type="component" value="Unplaced"/>
</dbReference>
<dbReference type="InterPro" id="IPR036179">
    <property type="entry name" value="Ig-like_dom_sf"/>
</dbReference>
<dbReference type="OMA" id="HEICHST"/>
<feature type="domain" description="Ig-like" evidence="2">
    <location>
        <begin position="101"/>
        <end position="171"/>
    </location>
</feature>
<keyword evidence="1" id="KW-0472">Membrane</keyword>
<dbReference type="GeneID" id="109512154"/>
<accession>A0A3Q2XTJ3</accession>
<feature type="transmembrane region" description="Helical" evidence="1">
    <location>
        <begin position="195"/>
        <end position="212"/>
    </location>
</feature>
<keyword evidence="1" id="KW-1133">Transmembrane helix</keyword>
<dbReference type="Ensembl" id="ENSHCOT00000000594.1">
    <property type="protein sequence ID" value="ENSHCOP00000008263.1"/>
    <property type="gene ID" value="ENSHCOG00000010479.1"/>
</dbReference>
<dbReference type="PROSITE" id="PS50835">
    <property type="entry name" value="IG_LIKE"/>
    <property type="match status" value="1"/>
</dbReference>
<dbReference type="PANTHER" id="PTHR46013:SF4">
    <property type="entry name" value="B-CELL RECEPTOR CD22-RELATED"/>
    <property type="match status" value="1"/>
</dbReference>
<evidence type="ECO:0000313" key="3">
    <source>
        <dbReference type="Ensembl" id="ENSHCOP00000008263.1"/>
    </source>
</evidence>
<evidence type="ECO:0000313" key="4">
    <source>
        <dbReference type="Proteomes" id="UP000264820"/>
    </source>
</evidence>
<reference evidence="3" key="2">
    <citation type="submission" date="2025-09" db="UniProtKB">
        <authorList>
            <consortium name="Ensembl"/>
        </authorList>
    </citation>
    <scope>IDENTIFICATION</scope>
</reference>
<dbReference type="Gene3D" id="2.60.40.10">
    <property type="entry name" value="Immunoglobulins"/>
    <property type="match status" value="2"/>
</dbReference>
<organism evidence="3 4">
    <name type="scientific">Hippocampus comes</name>
    <name type="common">Tiger tail seahorse</name>
    <dbReference type="NCBI Taxonomy" id="109280"/>
    <lineage>
        <taxon>Eukaryota</taxon>
        <taxon>Metazoa</taxon>
        <taxon>Chordata</taxon>
        <taxon>Craniata</taxon>
        <taxon>Vertebrata</taxon>
        <taxon>Euteleostomi</taxon>
        <taxon>Actinopterygii</taxon>
        <taxon>Neopterygii</taxon>
        <taxon>Teleostei</taxon>
        <taxon>Neoteleostei</taxon>
        <taxon>Acanthomorphata</taxon>
        <taxon>Syngnathiaria</taxon>
        <taxon>Syngnathiformes</taxon>
        <taxon>Syngnathoidei</taxon>
        <taxon>Syngnathidae</taxon>
        <taxon>Hippocampus</taxon>
    </lineage>
</organism>
<evidence type="ECO:0000256" key="1">
    <source>
        <dbReference type="SAM" id="Phobius"/>
    </source>
</evidence>
<sequence>MRGSIVTLLCSFTPIKPVFRVKWCVNHPLCNWIGPSVYDSSAPSDWRYQYLGDLERNCTLQIHDIRRKDNTIFRFRMESEDRDGHFTDIKGVLVTVVDGDPMRVESSASDQVSKGAAVKLSCVSNCSFHGLEVRWHRDGHALPESSPTLWLTAAQSANYTCGLAARNTTMSPPFRLNVEQHQTDGHFALTLGNSLRLLMVLLGVIPIIFIFVKWRKCRPASRHYGKHAGRDQKGCEPVYMNATACAEERRPRKTGSGPERKASP</sequence>
<dbReference type="OrthoDB" id="8887244at2759"/>
<name>A0A3Q2XTJ3_HIPCM</name>
<keyword evidence="4" id="KW-1185">Reference proteome</keyword>
<dbReference type="PANTHER" id="PTHR46013">
    <property type="entry name" value="VASCULAR CELL ADHESION MOLECULE 1"/>
    <property type="match status" value="1"/>
</dbReference>
<dbReference type="InterPro" id="IPR007110">
    <property type="entry name" value="Ig-like_dom"/>
</dbReference>
<protein>
    <submittedName>
        <fullName evidence="3">Uncharacterized LOC109512154</fullName>
    </submittedName>
</protein>
<dbReference type="AlphaFoldDB" id="A0A3Q2XTJ3"/>
<keyword evidence="1" id="KW-0812">Transmembrane</keyword>